<evidence type="ECO:0000259" key="1">
    <source>
        <dbReference type="Pfam" id="PF08268"/>
    </source>
</evidence>
<dbReference type="InterPro" id="IPR011043">
    <property type="entry name" value="Gal_Oxase/kelch_b-propeller"/>
</dbReference>
<dbReference type="AlphaFoldDB" id="A0A6D2J643"/>
<dbReference type="SUPFAM" id="SSF50965">
    <property type="entry name" value="Galactose oxidase, central domain"/>
    <property type="match status" value="1"/>
</dbReference>
<dbReference type="PANTHER" id="PTHR31111">
    <property type="entry name" value="BNAA05G37150D PROTEIN-RELATED"/>
    <property type="match status" value="1"/>
</dbReference>
<dbReference type="OrthoDB" id="1028281at2759"/>
<comment type="caution">
    <text evidence="2">The sequence shown here is derived from an EMBL/GenBank/DDBJ whole genome shotgun (WGS) entry which is preliminary data.</text>
</comment>
<reference evidence="2" key="1">
    <citation type="submission" date="2020-01" db="EMBL/GenBank/DDBJ databases">
        <authorList>
            <person name="Mishra B."/>
        </authorList>
    </citation>
    <scope>NUCLEOTIDE SEQUENCE [LARGE SCALE GENOMIC DNA]</scope>
</reference>
<gene>
    <name evidence="2" type="ORF">MERR_LOCUS22275</name>
</gene>
<dbReference type="Proteomes" id="UP000467841">
    <property type="component" value="Unassembled WGS sequence"/>
</dbReference>
<keyword evidence="3" id="KW-1185">Reference proteome</keyword>
<sequence length="285" mass="32394">MFEFQYVRGLICCRSSSDSHLVMIYNPTTRQSISLPEIDSPSNNGMGCFFGYNPVMNQYKVMCVINGPEHVCQVFTLGDPKKQWRNILGFGNHSPSANTTRVHIDGTIYYVARAFIWSENGPTYRFTNETMVLSFDFRSERFDHINAPEPVTNPYRNPTLVNYKGKLGCLCCNICAMSLSKGNNGAELWVMESAEKQEWSNTIFCLPDYSFKGLLCVVRFSGVTLGGDIFIVEHLYRPYDPLYVYFYDPKQNSFRRSEIQGTSTSHSDSVIIVGVSDHVENTMCL</sequence>
<dbReference type="PANTHER" id="PTHR31111:SF105">
    <property type="entry name" value="F-BOX DOMAIN-CONTAINING PROTEIN"/>
    <property type="match status" value="1"/>
</dbReference>
<protein>
    <recommendedName>
        <fullName evidence="1">F-box associated beta-propeller type 3 domain-containing protein</fullName>
    </recommendedName>
</protein>
<evidence type="ECO:0000313" key="3">
    <source>
        <dbReference type="Proteomes" id="UP000467841"/>
    </source>
</evidence>
<evidence type="ECO:0000313" key="2">
    <source>
        <dbReference type="EMBL" id="CAA7035040.1"/>
    </source>
</evidence>
<organism evidence="2 3">
    <name type="scientific">Microthlaspi erraticum</name>
    <dbReference type="NCBI Taxonomy" id="1685480"/>
    <lineage>
        <taxon>Eukaryota</taxon>
        <taxon>Viridiplantae</taxon>
        <taxon>Streptophyta</taxon>
        <taxon>Embryophyta</taxon>
        <taxon>Tracheophyta</taxon>
        <taxon>Spermatophyta</taxon>
        <taxon>Magnoliopsida</taxon>
        <taxon>eudicotyledons</taxon>
        <taxon>Gunneridae</taxon>
        <taxon>Pentapetalae</taxon>
        <taxon>rosids</taxon>
        <taxon>malvids</taxon>
        <taxon>Brassicales</taxon>
        <taxon>Brassicaceae</taxon>
        <taxon>Coluteocarpeae</taxon>
        <taxon>Microthlaspi</taxon>
    </lineage>
</organism>
<accession>A0A6D2J643</accession>
<name>A0A6D2J643_9BRAS</name>
<dbReference type="InterPro" id="IPR013187">
    <property type="entry name" value="F-box-assoc_dom_typ3"/>
</dbReference>
<dbReference type="Pfam" id="PF08268">
    <property type="entry name" value="FBA_3"/>
    <property type="match status" value="1"/>
</dbReference>
<proteinExistence type="predicted"/>
<dbReference type="EMBL" id="CACVBM020001151">
    <property type="protein sequence ID" value="CAA7035040.1"/>
    <property type="molecule type" value="Genomic_DNA"/>
</dbReference>
<dbReference type="NCBIfam" id="TIGR01640">
    <property type="entry name" value="F_box_assoc_1"/>
    <property type="match status" value="1"/>
</dbReference>
<dbReference type="InterPro" id="IPR017451">
    <property type="entry name" value="F-box-assoc_interact_dom"/>
</dbReference>
<feature type="domain" description="F-box associated beta-propeller type 3" evidence="1">
    <location>
        <begin position="2"/>
        <end position="278"/>
    </location>
</feature>